<dbReference type="Proteomes" id="UP000235916">
    <property type="component" value="Unassembled WGS sequence"/>
</dbReference>
<protein>
    <submittedName>
        <fullName evidence="2">Uncharacterized protein</fullName>
    </submittedName>
</protein>
<dbReference type="OrthoDB" id="7869604at2"/>
<gene>
    <name evidence="2" type="ORF">C1O66_10040</name>
</gene>
<name>A0A2N8KWM5_9BURK</name>
<reference evidence="2 3" key="1">
    <citation type="submission" date="2018-01" db="EMBL/GenBank/DDBJ databases">
        <title>Draft genome sequence of Paucibacter aquatile CR182 isolated from freshwater of the Nakdong River.</title>
        <authorList>
            <person name="Choi A."/>
            <person name="Chung E.J."/>
        </authorList>
    </citation>
    <scope>NUCLEOTIDE SEQUENCE [LARGE SCALE GENOMIC DNA]</scope>
    <source>
        <strain evidence="2 3">CR182</strain>
    </source>
</reference>
<organism evidence="2 3">
    <name type="scientific">Kinneretia aquatilis</name>
    <dbReference type="NCBI Taxonomy" id="2070761"/>
    <lineage>
        <taxon>Bacteria</taxon>
        <taxon>Pseudomonadati</taxon>
        <taxon>Pseudomonadota</taxon>
        <taxon>Betaproteobacteria</taxon>
        <taxon>Burkholderiales</taxon>
        <taxon>Sphaerotilaceae</taxon>
        <taxon>Roseateles</taxon>
    </lineage>
</organism>
<comment type="caution">
    <text evidence="2">The sequence shown here is derived from an EMBL/GenBank/DDBJ whole genome shotgun (WGS) entry which is preliminary data.</text>
</comment>
<dbReference type="AlphaFoldDB" id="A0A2N8KWM5"/>
<proteinExistence type="predicted"/>
<evidence type="ECO:0000313" key="2">
    <source>
        <dbReference type="EMBL" id="PND37831.1"/>
    </source>
</evidence>
<dbReference type="RefSeq" id="WP_102767750.1">
    <property type="nucleotide sequence ID" value="NZ_POSP01000003.1"/>
</dbReference>
<sequence>MNKPAAPAEDGEDFNPAPTRPFDLGFSHRERKDGSLEVLREGRQAALLRGNRAMALLHILNTGSFEQGQQAMAKITGNYKRGNEGQAARHPRRTG</sequence>
<evidence type="ECO:0000313" key="3">
    <source>
        <dbReference type="Proteomes" id="UP000235916"/>
    </source>
</evidence>
<dbReference type="EMBL" id="POSP01000003">
    <property type="protein sequence ID" value="PND37831.1"/>
    <property type="molecule type" value="Genomic_DNA"/>
</dbReference>
<feature type="region of interest" description="Disordered" evidence="1">
    <location>
        <begin position="1"/>
        <end position="28"/>
    </location>
</feature>
<accession>A0A2N8KWM5</accession>
<evidence type="ECO:0000256" key="1">
    <source>
        <dbReference type="SAM" id="MobiDB-lite"/>
    </source>
</evidence>
<keyword evidence="3" id="KW-1185">Reference proteome</keyword>